<evidence type="ECO:0000313" key="16">
    <source>
        <dbReference type="EMBL" id="HIV08942.1"/>
    </source>
</evidence>
<name>A0A9D1NLS0_9BACT</name>
<comment type="similarity">
    <text evidence="3 13">Belongs to the homoserine dehydrogenase family.</text>
</comment>
<evidence type="ECO:0000256" key="4">
    <source>
        <dbReference type="ARBA" id="ARBA00013213"/>
    </source>
</evidence>
<dbReference type="Gene3D" id="3.30.70.260">
    <property type="match status" value="1"/>
</dbReference>
<dbReference type="Proteomes" id="UP000886845">
    <property type="component" value="Unassembled WGS sequence"/>
</dbReference>
<reference evidence="16" key="1">
    <citation type="submission" date="2020-10" db="EMBL/GenBank/DDBJ databases">
        <authorList>
            <person name="Gilroy R."/>
        </authorList>
    </citation>
    <scope>NUCLEOTIDE SEQUENCE</scope>
    <source>
        <strain evidence="16">35461</strain>
    </source>
</reference>
<dbReference type="PIRSF" id="PIRSF000098">
    <property type="entry name" value="Homoser_dehydrog"/>
    <property type="match status" value="1"/>
</dbReference>
<dbReference type="SUPFAM" id="SSF51735">
    <property type="entry name" value="NAD(P)-binding Rossmann-fold domains"/>
    <property type="match status" value="1"/>
</dbReference>
<feature type="active site" description="Proton donor" evidence="10">
    <location>
        <position position="205"/>
    </location>
</feature>
<dbReference type="Gene3D" id="3.30.360.10">
    <property type="entry name" value="Dihydrodipicolinate Reductase, domain 2"/>
    <property type="match status" value="1"/>
</dbReference>
<sequence>MKEVGVAIIGFGTVGAGVAEGLLKGAPLISRRCGLNVALRGVADLDITRDRGVDVPRTLLTTDAMALATRADVDVVVELIGGTGVAQDVIKAALNAGKSVVTANKKLLAEHGAALFALAREKGVDLYFGASVGGGIPIVRALRDGLVANDIRAMHGILNGTCNYILTRMAAEGSGFDDVLADAQRLGYAEANPSLDIDGHDTAHKICILASLAYGVSVPLDKIPVKGIRGLNPVDVRYAGELGYVIKLLAVCKAHGDKLEVRVSPTLVPKSHTLAAVNDVFNAVLVDGSMTDDTLYYGRGAGRAATASAVISDIVSVARHVAVHTPRAAEPLPPLGETHYSLLPEEDCVSRFYIRLMVREACGMVGRFATILGDHGVSIFAASQHEATEAQRAEGYVPVVILTQPARAGDIVAALTEITAQGIVRSMPFHLCIL</sequence>
<feature type="binding site" evidence="11">
    <location>
        <begin position="9"/>
        <end position="16"/>
    </location>
    <ligand>
        <name>NADP(+)</name>
        <dbReference type="ChEBI" id="CHEBI:58349"/>
    </ligand>
</feature>
<dbReference type="InterPro" id="IPR045865">
    <property type="entry name" value="ACT-like_dom_sf"/>
</dbReference>
<dbReference type="GO" id="GO:0004412">
    <property type="term" value="F:homoserine dehydrogenase activity"/>
    <property type="evidence" value="ECO:0007669"/>
    <property type="project" value="UniProtKB-EC"/>
</dbReference>
<evidence type="ECO:0000256" key="5">
    <source>
        <dbReference type="ARBA" id="ARBA00013376"/>
    </source>
</evidence>
<comment type="pathway">
    <text evidence="2 12">Amino-acid biosynthesis; L-methionine biosynthesis via de novo pathway; L-homoserine from L-aspartate: step 3/3.</text>
</comment>
<dbReference type="SUPFAM" id="SSF55347">
    <property type="entry name" value="Glyceraldehyde-3-phosphate dehydrogenase-like, C-terminal domain"/>
    <property type="match status" value="1"/>
</dbReference>
<dbReference type="AlphaFoldDB" id="A0A9D1NLS0"/>
<evidence type="ECO:0000256" key="2">
    <source>
        <dbReference type="ARBA" id="ARBA00005062"/>
    </source>
</evidence>
<dbReference type="PANTHER" id="PTHR43331">
    <property type="entry name" value="HOMOSERINE DEHYDROGENASE"/>
    <property type="match status" value="1"/>
</dbReference>
<dbReference type="InterPro" id="IPR001342">
    <property type="entry name" value="HDH_cat"/>
</dbReference>
<evidence type="ECO:0000256" key="7">
    <source>
        <dbReference type="ARBA" id="ARBA00022697"/>
    </source>
</evidence>
<evidence type="ECO:0000256" key="3">
    <source>
        <dbReference type="ARBA" id="ARBA00006753"/>
    </source>
</evidence>
<organism evidence="16 17">
    <name type="scientific">Candidatus Spyradenecus faecavium</name>
    <dbReference type="NCBI Taxonomy" id="2840947"/>
    <lineage>
        <taxon>Bacteria</taxon>
        <taxon>Pseudomonadati</taxon>
        <taxon>Lentisphaerota</taxon>
        <taxon>Lentisphaeria</taxon>
        <taxon>Lentisphaerales</taxon>
        <taxon>Lentisphaeraceae</taxon>
        <taxon>Lentisphaeraceae incertae sedis</taxon>
        <taxon>Candidatus Spyradenecus</taxon>
    </lineage>
</organism>
<feature type="binding site" evidence="11">
    <location>
        <position position="105"/>
    </location>
    <ligand>
        <name>NADPH</name>
        <dbReference type="ChEBI" id="CHEBI:57783"/>
    </ligand>
</feature>
<dbReference type="EMBL" id="DVOR01000074">
    <property type="protein sequence ID" value="HIV08942.1"/>
    <property type="molecule type" value="Genomic_DNA"/>
</dbReference>
<keyword evidence="8 12" id="KW-0560">Oxidoreductase</keyword>
<dbReference type="InterPro" id="IPR016204">
    <property type="entry name" value="HDH"/>
</dbReference>
<evidence type="ECO:0000256" key="12">
    <source>
        <dbReference type="RuleBase" id="RU000579"/>
    </source>
</evidence>
<dbReference type="Pfam" id="PF03447">
    <property type="entry name" value="NAD_binding_3"/>
    <property type="match status" value="1"/>
</dbReference>
<evidence type="ECO:0000259" key="15">
    <source>
        <dbReference type="Pfam" id="PF03447"/>
    </source>
</evidence>
<evidence type="ECO:0000313" key="17">
    <source>
        <dbReference type="Proteomes" id="UP000886845"/>
    </source>
</evidence>
<comment type="catalytic activity">
    <reaction evidence="12">
        <text>L-homoserine + NADP(+) = L-aspartate 4-semialdehyde + NADPH + H(+)</text>
        <dbReference type="Rhea" id="RHEA:15761"/>
        <dbReference type="ChEBI" id="CHEBI:15378"/>
        <dbReference type="ChEBI" id="CHEBI:57476"/>
        <dbReference type="ChEBI" id="CHEBI:57783"/>
        <dbReference type="ChEBI" id="CHEBI:58349"/>
        <dbReference type="ChEBI" id="CHEBI:537519"/>
        <dbReference type="EC" id="1.1.1.3"/>
    </reaction>
</comment>
<dbReference type="GO" id="GO:0009086">
    <property type="term" value="P:methionine biosynthetic process"/>
    <property type="evidence" value="ECO:0007669"/>
    <property type="project" value="UniProtKB-KW"/>
</dbReference>
<evidence type="ECO:0000256" key="11">
    <source>
        <dbReference type="PIRSR" id="PIRSR000098-2"/>
    </source>
</evidence>
<comment type="caution">
    <text evidence="16">The sequence shown here is derived from an EMBL/GenBank/DDBJ whole genome shotgun (WGS) entry which is preliminary data.</text>
</comment>
<dbReference type="InterPro" id="IPR005106">
    <property type="entry name" value="Asp/hSer_DH_NAD-bd"/>
</dbReference>
<gene>
    <name evidence="16" type="ORF">IAC79_02360</name>
</gene>
<proteinExistence type="inferred from homology"/>
<dbReference type="GO" id="GO:0050661">
    <property type="term" value="F:NADP binding"/>
    <property type="evidence" value="ECO:0007669"/>
    <property type="project" value="InterPro"/>
</dbReference>
<feature type="binding site" evidence="11">
    <location>
        <position position="190"/>
    </location>
    <ligand>
        <name>L-homoserine</name>
        <dbReference type="ChEBI" id="CHEBI:57476"/>
    </ligand>
</feature>
<dbReference type="InterPro" id="IPR036291">
    <property type="entry name" value="NAD(P)-bd_dom_sf"/>
</dbReference>
<dbReference type="CDD" id="cd04881">
    <property type="entry name" value="ACT_HSDH-Hom"/>
    <property type="match status" value="1"/>
</dbReference>
<keyword evidence="11 12" id="KW-0521">NADP</keyword>
<evidence type="ECO:0000256" key="10">
    <source>
        <dbReference type="PIRSR" id="PIRSR000098-1"/>
    </source>
</evidence>
<keyword evidence="6 12" id="KW-0028">Amino-acid biosynthesis</keyword>
<dbReference type="Gene3D" id="3.40.50.720">
    <property type="entry name" value="NAD(P)-binding Rossmann-like Domain"/>
    <property type="match status" value="1"/>
</dbReference>
<evidence type="ECO:0000259" key="14">
    <source>
        <dbReference type="Pfam" id="PF00742"/>
    </source>
</evidence>
<keyword evidence="7 12" id="KW-0791">Threonine biosynthesis</keyword>
<evidence type="ECO:0000256" key="13">
    <source>
        <dbReference type="RuleBase" id="RU004171"/>
    </source>
</evidence>
<dbReference type="FunFam" id="3.30.360.10:FF:000005">
    <property type="entry name" value="Homoserine dehydrogenase"/>
    <property type="match status" value="1"/>
</dbReference>
<reference evidence="16" key="2">
    <citation type="journal article" date="2021" name="PeerJ">
        <title>Extensive microbial diversity within the chicken gut microbiome revealed by metagenomics and culture.</title>
        <authorList>
            <person name="Gilroy R."/>
            <person name="Ravi A."/>
            <person name="Getino M."/>
            <person name="Pursley I."/>
            <person name="Horton D.L."/>
            <person name="Alikhan N.F."/>
            <person name="Baker D."/>
            <person name="Gharbi K."/>
            <person name="Hall N."/>
            <person name="Watson M."/>
            <person name="Adriaenssens E.M."/>
            <person name="Foster-Nyarko E."/>
            <person name="Jarju S."/>
            <person name="Secka A."/>
            <person name="Antonio M."/>
            <person name="Oren A."/>
            <person name="Chaudhuri R.R."/>
            <person name="La Ragione R."/>
            <person name="Hildebrand F."/>
            <person name="Pallen M.J."/>
        </authorList>
    </citation>
    <scope>NUCLEOTIDE SEQUENCE</scope>
    <source>
        <strain evidence="16">35461</strain>
    </source>
</reference>
<feature type="domain" description="Aspartate/homoserine dehydrogenase NAD-binding" evidence="15">
    <location>
        <begin position="10"/>
        <end position="128"/>
    </location>
</feature>
<dbReference type="SUPFAM" id="SSF55021">
    <property type="entry name" value="ACT-like"/>
    <property type="match status" value="1"/>
</dbReference>
<evidence type="ECO:0000256" key="6">
    <source>
        <dbReference type="ARBA" id="ARBA00022605"/>
    </source>
</evidence>
<dbReference type="NCBIfam" id="NF004976">
    <property type="entry name" value="PRK06349.1"/>
    <property type="match status" value="1"/>
</dbReference>
<evidence type="ECO:0000256" key="9">
    <source>
        <dbReference type="ARBA" id="ARBA00023167"/>
    </source>
</evidence>
<protein>
    <recommendedName>
        <fullName evidence="5 12">Homoserine dehydrogenase</fullName>
        <ecNumber evidence="4 12">1.1.1.3</ecNumber>
    </recommendedName>
</protein>
<accession>A0A9D1NLS0</accession>
<dbReference type="PANTHER" id="PTHR43331:SF1">
    <property type="entry name" value="HOMOSERINE DEHYDROGENASE"/>
    <property type="match status" value="1"/>
</dbReference>
<dbReference type="PROSITE" id="PS01042">
    <property type="entry name" value="HOMOSER_DHGENASE"/>
    <property type="match status" value="1"/>
</dbReference>
<keyword evidence="9 12" id="KW-0486">Methionine biosynthesis</keyword>
<evidence type="ECO:0000256" key="1">
    <source>
        <dbReference type="ARBA" id="ARBA00005056"/>
    </source>
</evidence>
<dbReference type="InterPro" id="IPR019811">
    <property type="entry name" value="HDH_CS"/>
</dbReference>
<dbReference type="GO" id="GO:0009088">
    <property type="term" value="P:threonine biosynthetic process"/>
    <property type="evidence" value="ECO:0007669"/>
    <property type="project" value="UniProtKB-KW"/>
</dbReference>
<comment type="pathway">
    <text evidence="1 12">Amino-acid biosynthesis; L-threonine biosynthesis; L-threonine from L-aspartate: step 3/5.</text>
</comment>
<dbReference type="Pfam" id="PF00742">
    <property type="entry name" value="Homoserine_dh"/>
    <property type="match status" value="1"/>
</dbReference>
<feature type="domain" description="Homoserine dehydrogenase catalytic" evidence="14">
    <location>
        <begin position="137"/>
        <end position="315"/>
    </location>
</feature>
<evidence type="ECO:0000256" key="8">
    <source>
        <dbReference type="ARBA" id="ARBA00023002"/>
    </source>
</evidence>
<dbReference type="EC" id="1.1.1.3" evidence="4 12"/>